<comment type="caution">
    <text evidence="2">The sequence shown here is derived from an EMBL/GenBank/DDBJ whole genome shotgun (WGS) entry which is preliminary data.</text>
</comment>
<dbReference type="Proteomes" id="UP001457282">
    <property type="component" value="Unassembled WGS sequence"/>
</dbReference>
<accession>A0AAW1W103</accession>
<feature type="region of interest" description="Disordered" evidence="1">
    <location>
        <begin position="382"/>
        <end position="401"/>
    </location>
</feature>
<name>A0AAW1W103_RUBAR</name>
<evidence type="ECO:0000313" key="2">
    <source>
        <dbReference type="EMBL" id="KAK9913860.1"/>
    </source>
</evidence>
<reference evidence="2 3" key="1">
    <citation type="journal article" date="2023" name="G3 (Bethesda)">
        <title>A chromosome-length genome assembly and annotation of blackberry (Rubus argutus, cv. 'Hillquist').</title>
        <authorList>
            <person name="Bruna T."/>
            <person name="Aryal R."/>
            <person name="Dudchenko O."/>
            <person name="Sargent D.J."/>
            <person name="Mead D."/>
            <person name="Buti M."/>
            <person name="Cavallini A."/>
            <person name="Hytonen T."/>
            <person name="Andres J."/>
            <person name="Pham M."/>
            <person name="Weisz D."/>
            <person name="Mascagni F."/>
            <person name="Usai G."/>
            <person name="Natali L."/>
            <person name="Bassil N."/>
            <person name="Fernandez G.E."/>
            <person name="Lomsadze A."/>
            <person name="Armour M."/>
            <person name="Olukolu B."/>
            <person name="Poorten T."/>
            <person name="Britton C."/>
            <person name="Davik J."/>
            <person name="Ashrafi H."/>
            <person name="Aiden E.L."/>
            <person name="Borodovsky M."/>
            <person name="Worthington M."/>
        </authorList>
    </citation>
    <scope>NUCLEOTIDE SEQUENCE [LARGE SCALE GENOMIC DNA]</scope>
    <source>
        <strain evidence="2">PI 553951</strain>
    </source>
</reference>
<dbReference type="Gene3D" id="2.120.10.80">
    <property type="entry name" value="Kelch-type beta propeller"/>
    <property type="match status" value="1"/>
</dbReference>
<dbReference type="InterPro" id="IPR015915">
    <property type="entry name" value="Kelch-typ_b-propeller"/>
</dbReference>
<evidence type="ECO:0000256" key="1">
    <source>
        <dbReference type="SAM" id="MobiDB-lite"/>
    </source>
</evidence>
<evidence type="ECO:0000313" key="3">
    <source>
        <dbReference type="Proteomes" id="UP001457282"/>
    </source>
</evidence>
<dbReference type="SUPFAM" id="SSF50965">
    <property type="entry name" value="Galactose oxidase, central domain"/>
    <property type="match status" value="1"/>
</dbReference>
<dbReference type="AlphaFoldDB" id="A0AAW1W103"/>
<dbReference type="EMBL" id="JBEDUW010000007">
    <property type="protein sequence ID" value="KAK9913860.1"/>
    <property type="molecule type" value="Genomic_DNA"/>
</dbReference>
<proteinExistence type="predicted"/>
<gene>
    <name evidence="2" type="ORF">M0R45_037666</name>
</gene>
<keyword evidence="3" id="KW-1185">Reference proteome</keyword>
<organism evidence="2 3">
    <name type="scientific">Rubus argutus</name>
    <name type="common">Southern blackberry</name>
    <dbReference type="NCBI Taxonomy" id="59490"/>
    <lineage>
        <taxon>Eukaryota</taxon>
        <taxon>Viridiplantae</taxon>
        <taxon>Streptophyta</taxon>
        <taxon>Embryophyta</taxon>
        <taxon>Tracheophyta</taxon>
        <taxon>Spermatophyta</taxon>
        <taxon>Magnoliopsida</taxon>
        <taxon>eudicotyledons</taxon>
        <taxon>Gunneridae</taxon>
        <taxon>Pentapetalae</taxon>
        <taxon>rosids</taxon>
        <taxon>fabids</taxon>
        <taxon>Rosales</taxon>
        <taxon>Rosaceae</taxon>
        <taxon>Rosoideae</taxon>
        <taxon>Rosoideae incertae sedis</taxon>
        <taxon>Rubus</taxon>
    </lineage>
</organism>
<dbReference type="InterPro" id="IPR011043">
    <property type="entry name" value="Gal_Oxase/kelch_b-propeller"/>
</dbReference>
<protein>
    <submittedName>
        <fullName evidence="2">Uncharacterized protein</fullName>
    </submittedName>
</protein>
<sequence length="401" mass="45642">MRRDKGTVRPQERDLAICIPVYTRNHPEWWWYVIEEDVAGDKATELFLPRLPPVVLPVYDEMLCNSLVVLNSRLYLLGGDDRERSESCEKSKISTSLEFRYWDLRKQDQGRWVEGGDLCCDLDWAVARDDGWVYTGGDSSGEFYLVNLNNGSTKLLPSLPRNLDRSPCILGVSKKKKQLFVYTPIYTPICGESESESDGVIEFESNGGMLMCYDPESNKWDVLLDVDECMGKWSTGLVLYEDRYLFAYGCPRDSAQYGIGIYVLDIERHKWLSTPVQGLDKVLPPEEGHFSYLLNIRDDDDHPKLALGWVLPCPLAVELHWSKFTLSNSTREGEEEAAFSAQVVSISSHGVPVKYKNHRNRIKVCRCIAGLEIGPDKWAKDVDQSNDDDRCTTDSGTNDRI</sequence>